<keyword evidence="1" id="KW-0472">Membrane</keyword>
<evidence type="ECO:0000256" key="1">
    <source>
        <dbReference type="SAM" id="Phobius"/>
    </source>
</evidence>
<gene>
    <name evidence="2" type="ORF">K491DRAFT_712723</name>
</gene>
<dbReference type="OrthoDB" id="60858at2759"/>
<dbReference type="PANTHER" id="PTHR37919:SF2">
    <property type="entry name" value="EXPERA DOMAIN-CONTAINING PROTEIN"/>
    <property type="match status" value="1"/>
</dbReference>
<accession>A0A6A6THS3</accession>
<dbReference type="Proteomes" id="UP000799324">
    <property type="component" value="Unassembled WGS sequence"/>
</dbReference>
<name>A0A6A6THS3_9PLEO</name>
<dbReference type="AlphaFoldDB" id="A0A6A6THS3"/>
<reference evidence="2" key="1">
    <citation type="journal article" date="2020" name="Stud. Mycol.">
        <title>101 Dothideomycetes genomes: a test case for predicting lifestyles and emergence of pathogens.</title>
        <authorList>
            <person name="Haridas S."/>
            <person name="Albert R."/>
            <person name="Binder M."/>
            <person name="Bloem J."/>
            <person name="Labutti K."/>
            <person name="Salamov A."/>
            <person name="Andreopoulos B."/>
            <person name="Baker S."/>
            <person name="Barry K."/>
            <person name="Bills G."/>
            <person name="Bluhm B."/>
            <person name="Cannon C."/>
            <person name="Castanera R."/>
            <person name="Culley D."/>
            <person name="Daum C."/>
            <person name="Ezra D."/>
            <person name="Gonzalez J."/>
            <person name="Henrissat B."/>
            <person name="Kuo A."/>
            <person name="Liang C."/>
            <person name="Lipzen A."/>
            <person name="Lutzoni F."/>
            <person name="Magnuson J."/>
            <person name="Mondo S."/>
            <person name="Nolan M."/>
            <person name="Ohm R."/>
            <person name="Pangilinan J."/>
            <person name="Park H.-J."/>
            <person name="Ramirez L."/>
            <person name="Alfaro M."/>
            <person name="Sun H."/>
            <person name="Tritt A."/>
            <person name="Yoshinaga Y."/>
            <person name="Zwiers L.-H."/>
            <person name="Turgeon B."/>
            <person name="Goodwin S."/>
            <person name="Spatafora J."/>
            <person name="Crous P."/>
            <person name="Grigoriev I."/>
        </authorList>
    </citation>
    <scope>NUCLEOTIDE SEQUENCE</scope>
    <source>
        <strain evidence="2">CBS 122681</strain>
    </source>
</reference>
<evidence type="ECO:0000313" key="3">
    <source>
        <dbReference type="Proteomes" id="UP000799324"/>
    </source>
</evidence>
<keyword evidence="1" id="KW-0812">Transmembrane</keyword>
<keyword evidence="1" id="KW-1133">Transmembrane helix</keyword>
<feature type="transmembrane region" description="Helical" evidence="1">
    <location>
        <begin position="24"/>
        <end position="43"/>
    </location>
</feature>
<dbReference type="PANTHER" id="PTHR37919">
    <property type="entry name" value="PROTEIN CBG05606"/>
    <property type="match status" value="1"/>
</dbReference>
<evidence type="ECO:0000313" key="2">
    <source>
        <dbReference type="EMBL" id="KAF2659450.1"/>
    </source>
</evidence>
<protein>
    <submittedName>
        <fullName evidence="2">Uncharacterized protein</fullName>
    </submittedName>
</protein>
<feature type="transmembrane region" description="Helical" evidence="1">
    <location>
        <begin position="103"/>
        <end position="122"/>
    </location>
</feature>
<keyword evidence="3" id="KW-1185">Reference proteome</keyword>
<sequence>MEGWAGVDHTYGEQAWLEREGFTAAQGVINMLEVTLYMVYFFIAWRHGKGGVRGAFGGKWAARAVLVEFAAGTITATKTSLYFMREVFSGYKFTGHAQMHPIWTLWGFMNLVYILASSYMMFTFGTDILDGLGIEEASTLEKPN</sequence>
<proteinExistence type="predicted"/>
<organism evidence="2 3">
    <name type="scientific">Lophiostoma macrostomum CBS 122681</name>
    <dbReference type="NCBI Taxonomy" id="1314788"/>
    <lineage>
        <taxon>Eukaryota</taxon>
        <taxon>Fungi</taxon>
        <taxon>Dikarya</taxon>
        <taxon>Ascomycota</taxon>
        <taxon>Pezizomycotina</taxon>
        <taxon>Dothideomycetes</taxon>
        <taxon>Pleosporomycetidae</taxon>
        <taxon>Pleosporales</taxon>
        <taxon>Lophiostomataceae</taxon>
        <taxon>Lophiostoma</taxon>
    </lineage>
</organism>
<dbReference type="EMBL" id="MU004307">
    <property type="protein sequence ID" value="KAF2659450.1"/>
    <property type="molecule type" value="Genomic_DNA"/>
</dbReference>